<dbReference type="Proteomes" id="UP000193100">
    <property type="component" value="Chromosome"/>
</dbReference>
<dbReference type="InterPro" id="IPR023214">
    <property type="entry name" value="HAD_sf"/>
</dbReference>
<dbReference type="InterPro" id="IPR023198">
    <property type="entry name" value="PGP-like_dom2"/>
</dbReference>
<protein>
    <submittedName>
        <fullName evidence="3">Pyrophosphatase PpaX</fullName>
        <ecNumber evidence="3">3.6.1.1</ecNumber>
    </submittedName>
</protein>
<dbReference type="Gene3D" id="1.10.150.240">
    <property type="entry name" value="Putative phosphatase, domain 2"/>
    <property type="match status" value="1"/>
</dbReference>
<dbReference type="GO" id="GO:0046872">
    <property type="term" value="F:metal ion binding"/>
    <property type="evidence" value="ECO:0007669"/>
    <property type="project" value="UniProtKB-KW"/>
</dbReference>
<dbReference type="SFLD" id="SFLDG01135">
    <property type="entry name" value="C1.5.6:_HAD__Beta-PGM__Phospha"/>
    <property type="match status" value="1"/>
</dbReference>
<sequence>MDVKVVIFDWDGTLVDSVDHIADSLHQAATELGYPELEREAYRDIIGLGMIEALEKLYPGITREEMTAIREGYARYFFSKVTTPQNVFAGMADVLADLRTAGRGCSVATGKSRRGLEGALVSSGLGPHFDITRCADETRSKPDPAMLGEIIRFYGIEPAEAVMIGDTRYDLEMAQRIGMPSIGVEWGVHKRDVLGHYAPHAVVDSVKDLRDVLGL</sequence>
<dbReference type="EMBL" id="CP020931">
    <property type="protein sequence ID" value="ARM83713.1"/>
    <property type="molecule type" value="Genomic_DNA"/>
</dbReference>
<dbReference type="SFLD" id="SFLDS00003">
    <property type="entry name" value="Haloacid_Dehalogenase"/>
    <property type="match status" value="1"/>
</dbReference>
<proteinExistence type="predicted"/>
<dbReference type="PANTHER" id="PTHR43434">
    <property type="entry name" value="PHOSPHOGLYCOLATE PHOSPHATASE"/>
    <property type="match status" value="1"/>
</dbReference>
<dbReference type="NCBIfam" id="TIGR01549">
    <property type="entry name" value="HAD-SF-IA-v1"/>
    <property type="match status" value="1"/>
</dbReference>
<dbReference type="Pfam" id="PF13419">
    <property type="entry name" value="HAD_2"/>
    <property type="match status" value="1"/>
</dbReference>
<gene>
    <name evidence="3" type="primary">ppaX</name>
    <name evidence="3" type="ORF">MARSALSMR5_01628</name>
</gene>
<dbReference type="GeneID" id="77255594"/>
<evidence type="ECO:0000256" key="2">
    <source>
        <dbReference type="ARBA" id="ARBA00022723"/>
    </source>
</evidence>
<dbReference type="Gene3D" id="3.40.50.1000">
    <property type="entry name" value="HAD superfamily/HAD-like"/>
    <property type="match status" value="1"/>
</dbReference>
<accession>A0A1W6K8H7</accession>
<dbReference type="EC" id="3.6.1.1" evidence="3"/>
<organism evidence="3 4">
    <name type="scientific">Marinobacter salarius</name>
    <dbReference type="NCBI Taxonomy" id="1420917"/>
    <lineage>
        <taxon>Bacteria</taxon>
        <taxon>Pseudomonadati</taxon>
        <taxon>Pseudomonadota</taxon>
        <taxon>Gammaproteobacteria</taxon>
        <taxon>Pseudomonadales</taxon>
        <taxon>Marinobacteraceae</taxon>
        <taxon>Marinobacter</taxon>
    </lineage>
</organism>
<keyword evidence="3" id="KW-0378">Hydrolase</keyword>
<comment type="cofactor">
    <cofactor evidence="1">
        <name>Mg(2+)</name>
        <dbReference type="ChEBI" id="CHEBI:18420"/>
    </cofactor>
</comment>
<dbReference type="GO" id="GO:0008967">
    <property type="term" value="F:phosphoglycolate phosphatase activity"/>
    <property type="evidence" value="ECO:0007669"/>
    <property type="project" value="TreeGrafter"/>
</dbReference>
<evidence type="ECO:0000313" key="4">
    <source>
        <dbReference type="Proteomes" id="UP000193100"/>
    </source>
</evidence>
<dbReference type="InterPro" id="IPR006439">
    <property type="entry name" value="HAD-SF_hydro_IA"/>
</dbReference>
<dbReference type="GO" id="GO:0006281">
    <property type="term" value="P:DNA repair"/>
    <property type="evidence" value="ECO:0007669"/>
    <property type="project" value="TreeGrafter"/>
</dbReference>
<dbReference type="InterPro" id="IPR050155">
    <property type="entry name" value="HAD-like_hydrolase_sf"/>
</dbReference>
<dbReference type="NCBIfam" id="TIGR01509">
    <property type="entry name" value="HAD-SF-IA-v3"/>
    <property type="match status" value="1"/>
</dbReference>
<reference evidence="3 4" key="1">
    <citation type="submission" date="2017-04" db="EMBL/GenBank/DDBJ databases">
        <title>Genome Sequence of Marinobacter salarius strain SMR5 Isolated from a culture of the Diatom Skeletonema marinoi.</title>
        <authorList>
            <person name="Topel M."/>
            <person name="Pinder M.I.M."/>
            <person name="Johansson O.N."/>
            <person name="Kourtchenko O."/>
            <person name="Godhe A."/>
            <person name="Clarke A.K."/>
        </authorList>
    </citation>
    <scope>NUCLEOTIDE SEQUENCE [LARGE SCALE GENOMIC DNA]</scope>
    <source>
        <strain evidence="3 4">SMR5</strain>
    </source>
</reference>
<evidence type="ECO:0000256" key="1">
    <source>
        <dbReference type="ARBA" id="ARBA00001946"/>
    </source>
</evidence>
<dbReference type="InterPro" id="IPR036412">
    <property type="entry name" value="HAD-like_sf"/>
</dbReference>
<dbReference type="STRING" id="1420917.AU15_10405"/>
<dbReference type="GO" id="GO:0005829">
    <property type="term" value="C:cytosol"/>
    <property type="evidence" value="ECO:0007669"/>
    <property type="project" value="TreeGrafter"/>
</dbReference>
<dbReference type="SUPFAM" id="SSF56784">
    <property type="entry name" value="HAD-like"/>
    <property type="match status" value="1"/>
</dbReference>
<dbReference type="GO" id="GO:0004427">
    <property type="term" value="F:inorganic diphosphate phosphatase activity"/>
    <property type="evidence" value="ECO:0007669"/>
    <property type="project" value="UniProtKB-EC"/>
</dbReference>
<evidence type="ECO:0000313" key="3">
    <source>
        <dbReference type="EMBL" id="ARM83713.1"/>
    </source>
</evidence>
<name>A0A1W6K8H7_9GAMM</name>
<dbReference type="PANTHER" id="PTHR43434:SF24">
    <property type="entry name" value="HYDROLASE-RELATED"/>
    <property type="match status" value="1"/>
</dbReference>
<keyword evidence="2" id="KW-0479">Metal-binding</keyword>
<dbReference type="InterPro" id="IPR041492">
    <property type="entry name" value="HAD_2"/>
</dbReference>
<dbReference type="AlphaFoldDB" id="A0A1W6K8H7"/>
<dbReference type="SFLD" id="SFLDG01129">
    <property type="entry name" value="C1.5:_HAD__Beta-PGM__Phosphata"/>
    <property type="match status" value="1"/>
</dbReference>
<dbReference type="RefSeq" id="WP_085680086.1">
    <property type="nucleotide sequence ID" value="NZ_CP020931.1"/>
</dbReference>